<dbReference type="EMBL" id="AZBU02000008">
    <property type="protein sequence ID" value="TKR66990.1"/>
    <property type="molecule type" value="Genomic_DNA"/>
</dbReference>
<dbReference type="Proteomes" id="UP000298663">
    <property type="component" value="Unassembled WGS sequence"/>
</dbReference>
<organism evidence="3 4">
    <name type="scientific">Steinernema carpocapsae</name>
    <name type="common">Entomopathogenic nematode</name>
    <dbReference type="NCBI Taxonomy" id="34508"/>
    <lineage>
        <taxon>Eukaryota</taxon>
        <taxon>Metazoa</taxon>
        <taxon>Ecdysozoa</taxon>
        <taxon>Nematoda</taxon>
        <taxon>Chromadorea</taxon>
        <taxon>Rhabditida</taxon>
        <taxon>Tylenchina</taxon>
        <taxon>Panagrolaimomorpha</taxon>
        <taxon>Strongyloidoidea</taxon>
        <taxon>Steinernematidae</taxon>
        <taxon>Steinernema</taxon>
    </lineage>
</organism>
<reference evidence="3 4" key="1">
    <citation type="journal article" date="2015" name="Genome Biol.">
        <title>Comparative genomics of Steinernema reveals deeply conserved gene regulatory networks.</title>
        <authorList>
            <person name="Dillman A.R."/>
            <person name="Macchietto M."/>
            <person name="Porter C.F."/>
            <person name="Rogers A."/>
            <person name="Williams B."/>
            <person name="Antoshechkin I."/>
            <person name="Lee M.M."/>
            <person name="Goodwin Z."/>
            <person name="Lu X."/>
            <person name="Lewis E.E."/>
            <person name="Goodrich-Blair H."/>
            <person name="Stock S.P."/>
            <person name="Adams B.J."/>
            <person name="Sternberg P.W."/>
            <person name="Mortazavi A."/>
        </authorList>
    </citation>
    <scope>NUCLEOTIDE SEQUENCE [LARGE SCALE GENOMIC DNA]</scope>
    <source>
        <strain evidence="3 4">ALL</strain>
    </source>
</reference>
<keyword evidence="4" id="KW-1185">Reference proteome</keyword>
<reference evidence="3 4" key="2">
    <citation type="journal article" date="2019" name="G3 (Bethesda)">
        <title>Hybrid Assembly of the Genome of the Entomopathogenic Nematode Steinernema carpocapsae Identifies the X-Chromosome.</title>
        <authorList>
            <person name="Serra L."/>
            <person name="Macchietto M."/>
            <person name="Macias-Munoz A."/>
            <person name="McGill C.J."/>
            <person name="Rodriguez I.M."/>
            <person name="Rodriguez B."/>
            <person name="Murad R."/>
            <person name="Mortazavi A."/>
        </authorList>
    </citation>
    <scope>NUCLEOTIDE SEQUENCE [LARGE SCALE GENOMIC DNA]</scope>
    <source>
        <strain evidence="3 4">ALL</strain>
    </source>
</reference>
<feature type="signal peptide" evidence="2">
    <location>
        <begin position="1"/>
        <end position="17"/>
    </location>
</feature>
<proteinExistence type="predicted"/>
<evidence type="ECO:0008006" key="5">
    <source>
        <dbReference type="Google" id="ProtNLM"/>
    </source>
</evidence>
<accession>A0A4U5MCZ5</accession>
<evidence type="ECO:0000313" key="4">
    <source>
        <dbReference type="Proteomes" id="UP000298663"/>
    </source>
</evidence>
<gene>
    <name evidence="3" type="ORF">L596_023207</name>
</gene>
<comment type="caution">
    <text evidence="3">The sequence shown here is derived from an EMBL/GenBank/DDBJ whole genome shotgun (WGS) entry which is preliminary data.</text>
</comment>
<feature type="chain" id="PRO_5020200584" description="SXP/RAL-2 family protein Ani s 5-like cation-binding domain-containing protein" evidence="2">
    <location>
        <begin position="18"/>
        <end position="187"/>
    </location>
</feature>
<evidence type="ECO:0000256" key="2">
    <source>
        <dbReference type="SAM" id="SignalP"/>
    </source>
</evidence>
<evidence type="ECO:0000313" key="3">
    <source>
        <dbReference type="EMBL" id="TKR66990.1"/>
    </source>
</evidence>
<feature type="compositionally biased region" description="Pro residues" evidence="1">
    <location>
        <begin position="21"/>
        <end position="32"/>
    </location>
</feature>
<sequence length="187" mass="20202">MQLFVASLAVLAVAVSARPEGGPPPPPGPPQSRPEAPAEDAFAMILKFMPPMIADALRTFSQAGKDAVVKIMQDAEVAAANKQPFGEEKFMEALKAAAPEDFAKLEKASKDLEEKIKASSPAIQDLCKMGETMWVGENPISLRISRNSLKPCKPCRLKTKPPTSLSSPDQGFHGRQRYVPEGFGWKA</sequence>
<name>A0A4U5MCZ5_STECR</name>
<evidence type="ECO:0000256" key="1">
    <source>
        <dbReference type="SAM" id="MobiDB-lite"/>
    </source>
</evidence>
<feature type="region of interest" description="Disordered" evidence="1">
    <location>
        <begin position="17"/>
        <end position="36"/>
    </location>
</feature>
<protein>
    <recommendedName>
        <fullName evidence="5">SXP/RAL-2 family protein Ani s 5-like cation-binding domain-containing protein</fullName>
    </recommendedName>
</protein>
<feature type="region of interest" description="Disordered" evidence="1">
    <location>
        <begin position="157"/>
        <end position="187"/>
    </location>
</feature>
<keyword evidence="2" id="KW-0732">Signal</keyword>
<dbReference type="Gene3D" id="1.20.120.1100">
    <property type="match status" value="1"/>
</dbReference>
<dbReference type="AlphaFoldDB" id="A0A4U5MCZ5"/>